<keyword evidence="5 7" id="KW-1133">Transmembrane helix</keyword>
<evidence type="ECO:0000256" key="4">
    <source>
        <dbReference type="ARBA" id="ARBA00022692"/>
    </source>
</evidence>
<feature type="domain" description="ABC transmembrane type-1" evidence="9">
    <location>
        <begin position="373"/>
        <end position="557"/>
    </location>
</feature>
<evidence type="ECO:0000313" key="11">
    <source>
        <dbReference type="Proteomes" id="UP000281514"/>
    </source>
</evidence>
<dbReference type="Gene3D" id="1.10.3720.10">
    <property type="entry name" value="MetI-like"/>
    <property type="match status" value="1"/>
</dbReference>
<feature type="transmembrane region" description="Helical" evidence="7">
    <location>
        <begin position="491"/>
        <end position="510"/>
    </location>
</feature>
<dbReference type="Pfam" id="PF09084">
    <property type="entry name" value="NMT1"/>
    <property type="match status" value="1"/>
</dbReference>
<keyword evidence="8" id="KW-0732">Signal</keyword>
<evidence type="ECO:0000256" key="1">
    <source>
        <dbReference type="ARBA" id="ARBA00004651"/>
    </source>
</evidence>
<dbReference type="NCBIfam" id="TIGR03427">
    <property type="entry name" value="ABC_peri_uca"/>
    <property type="match status" value="1"/>
</dbReference>
<comment type="subcellular location">
    <subcellularLocation>
        <location evidence="1 7">Cell membrane</location>
        <topology evidence="1 7">Multi-pass membrane protein</topology>
    </subcellularLocation>
</comment>
<dbReference type="PANTHER" id="PTHR30151">
    <property type="entry name" value="ALKANE SULFONATE ABC TRANSPORTER-RELATED, MEMBRANE SUBUNIT"/>
    <property type="match status" value="1"/>
</dbReference>
<feature type="signal peptide" evidence="8">
    <location>
        <begin position="1"/>
        <end position="24"/>
    </location>
</feature>
<evidence type="ECO:0000313" key="10">
    <source>
        <dbReference type="EMBL" id="RMU39898.1"/>
    </source>
</evidence>
<feature type="transmembrane region" description="Helical" evidence="7">
    <location>
        <begin position="380"/>
        <end position="404"/>
    </location>
</feature>
<reference evidence="10 11" key="1">
    <citation type="submission" date="2018-08" db="EMBL/GenBank/DDBJ databases">
        <title>Recombination of ecologically and evolutionarily significant loci maintains genetic cohesion in the Pseudomonas syringae species complex.</title>
        <authorList>
            <person name="Dillon M."/>
            <person name="Thakur S."/>
            <person name="Almeida R.N.D."/>
            <person name="Weir B.S."/>
            <person name="Guttman D.S."/>
        </authorList>
    </citation>
    <scope>NUCLEOTIDE SEQUENCE [LARGE SCALE GENOMIC DNA]</scope>
    <source>
        <strain evidence="10 11">ICMP 9749</strain>
    </source>
</reference>
<organism evidence="10 11">
    <name type="scientific">Pseudomonas avellanae</name>
    <dbReference type="NCBI Taxonomy" id="46257"/>
    <lineage>
        <taxon>Bacteria</taxon>
        <taxon>Pseudomonadati</taxon>
        <taxon>Pseudomonadota</taxon>
        <taxon>Gammaproteobacteria</taxon>
        <taxon>Pseudomonadales</taxon>
        <taxon>Pseudomonadaceae</taxon>
        <taxon>Pseudomonas</taxon>
    </lineage>
</organism>
<dbReference type="Gene3D" id="3.40.190.10">
    <property type="entry name" value="Periplasmic binding protein-like II"/>
    <property type="match status" value="2"/>
</dbReference>
<comment type="caution">
    <text evidence="10">The sequence shown here is derived from an EMBL/GenBank/DDBJ whole genome shotgun (WGS) entry which is preliminary data.</text>
</comment>
<dbReference type="Pfam" id="PF00528">
    <property type="entry name" value="BPD_transp_1"/>
    <property type="match status" value="1"/>
</dbReference>
<dbReference type="PROSITE" id="PS50928">
    <property type="entry name" value="ABC_TM1"/>
    <property type="match status" value="1"/>
</dbReference>
<keyword evidence="3" id="KW-1003">Cell membrane</keyword>
<keyword evidence="6 7" id="KW-0472">Membrane</keyword>
<dbReference type="CDD" id="cd06261">
    <property type="entry name" value="TM_PBP2"/>
    <property type="match status" value="1"/>
</dbReference>
<dbReference type="SUPFAM" id="SSF161098">
    <property type="entry name" value="MetI-like"/>
    <property type="match status" value="1"/>
</dbReference>
<dbReference type="PANTHER" id="PTHR30151:SF25">
    <property type="entry name" value="TAURINE TRANSPORT SYSTEM PERMEASE PROTEIN TAUC"/>
    <property type="match status" value="1"/>
</dbReference>
<name>A0A3M5U3X8_9PSED</name>
<evidence type="ECO:0000256" key="2">
    <source>
        <dbReference type="ARBA" id="ARBA00022448"/>
    </source>
</evidence>
<evidence type="ECO:0000256" key="5">
    <source>
        <dbReference type="ARBA" id="ARBA00022989"/>
    </source>
</evidence>
<accession>A0A3M5U3X8</accession>
<comment type="similarity">
    <text evidence="7">Belongs to the binding-protein-dependent transport system permease family.</text>
</comment>
<feature type="transmembrane region" description="Helical" evidence="7">
    <location>
        <begin position="411"/>
        <end position="430"/>
    </location>
</feature>
<dbReference type="RefSeq" id="WP_024421233.1">
    <property type="nucleotide sequence ID" value="NZ_BMNO01000057.1"/>
</dbReference>
<dbReference type="InterPro" id="IPR015168">
    <property type="entry name" value="SsuA/THI5"/>
</dbReference>
<keyword evidence="4 7" id="KW-0812">Transmembrane</keyword>
<dbReference type="InterPro" id="IPR017793">
    <property type="entry name" value="ABC_transptr_urea-assoc_sub-bd"/>
</dbReference>
<evidence type="ECO:0000256" key="3">
    <source>
        <dbReference type="ARBA" id="ARBA00022475"/>
    </source>
</evidence>
<feature type="transmembrane region" description="Helical" evidence="7">
    <location>
        <begin position="530"/>
        <end position="549"/>
    </location>
</feature>
<dbReference type="AlphaFoldDB" id="A0A3M5U3X8"/>
<sequence length="569" mass="61416">MQKSRLFGLLTAGLLAALSLSANAAQKDHFNVCWTIYAGWMPWEYAGSQGIVDKWAKKYGIKIDVTQLNDYVESINQYTAGQFDGCTMTNMDALTIPAAGGVESTALIVSDFSNGNDGIVLKGTGKKVADLKGMNVNLVELSVSHYLLARALDSAKLSEKDLKVVNTSDADISAAFNTDDVQAVTTWNPMLSDIKAKPGVTEVFNSSQIPGEIMDMMVVNTQTLKDNPVLGKALTGAWFEVVALMNAKNAQSKAALEQMAKASGTDLAGFQAQLDTTKLFATPKEALEFATSKQLPDTQRKVADFSFAHGLLGEGARDANAVGMSFANGVVLGDKANLKLHFDPSYVQMADAVNRMAFTADTRTGDYLLWQDSASSLKRLAIGLGISALLGLCLGIAAGILPLFGAPLSPLLTVLSMVPPLAILPILFIVFGLGELSKVMLIVIGITPILARDLEQRAREIPVELLIKAQTLGASTWTLILRVVLPQLLPRLLIALRLVLGSAWLFLIAAEAIASTDGLGYRIFLVRRYLAMDVILPYVVWITLLAWLMDWGLKALTRRAFPWYEGARA</sequence>
<dbReference type="InterPro" id="IPR000515">
    <property type="entry name" value="MetI-like"/>
</dbReference>
<evidence type="ECO:0000259" key="9">
    <source>
        <dbReference type="PROSITE" id="PS50928"/>
    </source>
</evidence>
<evidence type="ECO:0000256" key="8">
    <source>
        <dbReference type="SAM" id="SignalP"/>
    </source>
</evidence>
<dbReference type="FunFam" id="1.10.3720.10:FF:000064">
    <property type="entry name" value="ABC transporter, permease protein"/>
    <property type="match status" value="1"/>
</dbReference>
<dbReference type="GO" id="GO:0005886">
    <property type="term" value="C:plasma membrane"/>
    <property type="evidence" value="ECO:0007669"/>
    <property type="project" value="UniProtKB-SubCell"/>
</dbReference>
<dbReference type="InterPro" id="IPR035906">
    <property type="entry name" value="MetI-like_sf"/>
</dbReference>
<gene>
    <name evidence="10" type="ORF">ALP32_03932</name>
</gene>
<evidence type="ECO:0000256" key="7">
    <source>
        <dbReference type="RuleBase" id="RU363032"/>
    </source>
</evidence>
<evidence type="ECO:0000256" key="6">
    <source>
        <dbReference type="ARBA" id="ARBA00023136"/>
    </source>
</evidence>
<feature type="chain" id="PRO_5018153606" evidence="8">
    <location>
        <begin position="25"/>
        <end position="569"/>
    </location>
</feature>
<dbReference type="EMBL" id="RBTX01000099">
    <property type="protein sequence ID" value="RMU39898.1"/>
    <property type="molecule type" value="Genomic_DNA"/>
</dbReference>
<dbReference type="Proteomes" id="UP000281514">
    <property type="component" value="Unassembled WGS sequence"/>
</dbReference>
<protein>
    <submittedName>
        <fullName evidence="10">Urea carboxylase-related ABC transporter, periplasmic substrate-binding protein</fullName>
    </submittedName>
</protein>
<dbReference type="GO" id="GO:0010438">
    <property type="term" value="P:cellular response to sulfur starvation"/>
    <property type="evidence" value="ECO:0007669"/>
    <property type="project" value="TreeGrafter"/>
</dbReference>
<keyword evidence="2 7" id="KW-0813">Transport</keyword>
<proteinExistence type="inferred from homology"/>
<dbReference type="GO" id="GO:0055085">
    <property type="term" value="P:transmembrane transport"/>
    <property type="evidence" value="ECO:0007669"/>
    <property type="project" value="InterPro"/>
</dbReference>
<dbReference type="SUPFAM" id="SSF53850">
    <property type="entry name" value="Periplasmic binding protein-like II"/>
    <property type="match status" value="1"/>
</dbReference>